<name>A0A142EIQ0_9BACT</name>
<sequence length="63" mass="7073">MDRDGTFFLHGINRFSSYKILTIGAYQCPFQVVKSDKMTFEVCHKGTKGEGKSDQKTVAVGRI</sequence>
<gene>
    <name evidence="1" type="ORF">AO498_01285</name>
</gene>
<accession>A0A142EIQ0</accession>
<protein>
    <submittedName>
        <fullName evidence="1">Uncharacterized protein</fullName>
    </submittedName>
</protein>
<reference evidence="1 2" key="2">
    <citation type="journal article" date="2016" name="Genome Announc.">
        <title>Complete Genome Sequence of Algoriphagus sp. Strain M8-2, Isolated from a Brackish Lake.</title>
        <authorList>
            <person name="Muraguchi Y."/>
            <person name="Kushimoto K."/>
            <person name="Ohtsubo Y."/>
            <person name="Suzuki T."/>
            <person name="Dohra H."/>
            <person name="Kimbara K."/>
            <person name="Shintani M."/>
        </authorList>
    </citation>
    <scope>NUCLEOTIDE SEQUENCE [LARGE SCALE GENOMIC DNA]</scope>
    <source>
        <strain evidence="1 2">M8-2</strain>
    </source>
</reference>
<evidence type="ECO:0000313" key="2">
    <source>
        <dbReference type="Proteomes" id="UP000073816"/>
    </source>
</evidence>
<evidence type="ECO:0000313" key="1">
    <source>
        <dbReference type="EMBL" id="AMQ55005.1"/>
    </source>
</evidence>
<proteinExistence type="predicted"/>
<dbReference type="STRING" id="1727163.AO498_01285"/>
<keyword evidence="2" id="KW-1185">Reference proteome</keyword>
<reference evidence="2" key="1">
    <citation type="submission" date="2015-09" db="EMBL/GenBank/DDBJ databases">
        <title>Complete sequence of Algoriphagus sp. M8-2.</title>
        <authorList>
            <person name="Shintani M."/>
        </authorList>
    </citation>
    <scope>NUCLEOTIDE SEQUENCE [LARGE SCALE GENOMIC DNA]</scope>
    <source>
        <strain evidence="2">M8-2</strain>
    </source>
</reference>
<dbReference type="AlphaFoldDB" id="A0A142EIQ0"/>
<dbReference type="KEGG" id="alm:AO498_01285"/>
<dbReference type="Proteomes" id="UP000073816">
    <property type="component" value="Chromosome"/>
</dbReference>
<dbReference type="EMBL" id="CP012836">
    <property type="protein sequence ID" value="AMQ55005.1"/>
    <property type="molecule type" value="Genomic_DNA"/>
</dbReference>
<organism evidence="1 2">
    <name type="scientific">Algoriphagus sanaruensis</name>
    <dbReference type="NCBI Taxonomy" id="1727163"/>
    <lineage>
        <taxon>Bacteria</taxon>
        <taxon>Pseudomonadati</taxon>
        <taxon>Bacteroidota</taxon>
        <taxon>Cytophagia</taxon>
        <taxon>Cytophagales</taxon>
        <taxon>Cyclobacteriaceae</taxon>
        <taxon>Algoriphagus</taxon>
    </lineage>
</organism>